<comment type="caution">
    <text evidence="1">The sequence shown here is derived from an EMBL/GenBank/DDBJ whole genome shotgun (WGS) entry which is preliminary data.</text>
</comment>
<name>A0A561QSM6_9HYPH</name>
<dbReference type="AlphaFoldDB" id="A0A561QSM6"/>
<reference evidence="1 2" key="1">
    <citation type="submission" date="2019-06" db="EMBL/GenBank/DDBJ databases">
        <title>Sorghum-associated microbial communities from plants grown in Nebraska, USA.</title>
        <authorList>
            <person name="Schachtman D."/>
        </authorList>
    </citation>
    <scope>NUCLEOTIDE SEQUENCE [LARGE SCALE GENOMIC DNA]</scope>
    <source>
        <strain evidence="1 2">1225</strain>
    </source>
</reference>
<keyword evidence="2" id="KW-1185">Reference proteome</keyword>
<sequence>MTDHFTTATAAARRCARKLLRQDVPPTIIADGLIDQALAIWAAETGRAEDAVSMLVAWVSVRDAR</sequence>
<evidence type="ECO:0000313" key="2">
    <source>
        <dbReference type="Proteomes" id="UP000320653"/>
    </source>
</evidence>
<accession>A0A561QSM6</accession>
<organism evidence="1 2">
    <name type="scientific">Neorhizobium alkalisoli</name>
    <dbReference type="NCBI Taxonomy" id="528178"/>
    <lineage>
        <taxon>Bacteria</taxon>
        <taxon>Pseudomonadati</taxon>
        <taxon>Pseudomonadota</taxon>
        <taxon>Alphaproteobacteria</taxon>
        <taxon>Hyphomicrobiales</taxon>
        <taxon>Rhizobiaceae</taxon>
        <taxon>Rhizobium/Agrobacterium group</taxon>
        <taxon>Neorhizobium</taxon>
    </lineage>
</organism>
<gene>
    <name evidence="1" type="ORF">FHW37_104581</name>
</gene>
<protein>
    <submittedName>
        <fullName evidence="1">Uncharacterized protein</fullName>
    </submittedName>
</protein>
<proteinExistence type="predicted"/>
<dbReference type="Proteomes" id="UP000320653">
    <property type="component" value="Unassembled WGS sequence"/>
</dbReference>
<evidence type="ECO:0000313" key="1">
    <source>
        <dbReference type="EMBL" id="TWF53302.1"/>
    </source>
</evidence>
<dbReference type="EMBL" id="VIWP01000004">
    <property type="protein sequence ID" value="TWF53302.1"/>
    <property type="molecule type" value="Genomic_DNA"/>
</dbReference>